<dbReference type="AlphaFoldDB" id="A0A4S4L468"/>
<keyword evidence="2" id="KW-1185">Reference proteome</keyword>
<evidence type="ECO:0000313" key="2">
    <source>
        <dbReference type="Proteomes" id="UP000310158"/>
    </source>
</evidence>
<dbReference type="Proteomes" id="UP000310158">
    <property type="component" value="Unassembled WGS sequence"/>
</dbReference>
<sequence>MNIADDVESGGPPAVHTLPSLFALATEPKGDDIEYEDFAGEDTEEGCVTWEYRNDIRIDASTCNSAPRYVYIHAGSVSLAAAVDFKLDADNGTSSLIHNFMSDGDVFSHHDLHTDEQR</sequence>
<gene>
    <name evidence="1" type="ORF">EW146_g9892</name>
</gene>
<name>A0A4S4L468_9AGAM</name>
<accession>A0A4S4L468</accession>
<proteinExistence type="predicted"/>
<comment type="caution">
    <text evidence="1">The sequence shown here is derived from an EMBL/GenBank/DDBJ whole genome shotgun (WGS) entry which is preliminary data.</text>
</comment>
<protein>
    <submittedName>
        <fullName evidence="1">Uncharacterized protein</fullName>
    </submittedName>
</protein>
<reference evidence="1 2" key="1">
    <citation type="submission" date="2019-02" db="EMBL/GenBank/DDBJ databases">
        <title>Genome sequencing of the rare red list fungi Bondarzewia mesenterica.</title>
        <authorList>
            <person name="Buettner E."/>
            <person name="Kellner H."/>
        </authorList>
    </citation>
    <scope>NUCLEOTIDE SEQUENCE [LARGE SCALE GENOMIC DNA]</scope>
    <source>
        <strain evidence="1 2">DSM 108281</strain>
    </source>
</reference>
<organism evidence="1 2">
    <name type="scientific">Bondarzewia mesenterica</name>
    <dbReference type="NCBI Taxonomy" id="1095465"/>
    <lineage>
        <taxon>Eukaryota</taxon>
        <taxon>Fungi</taxon>
        <taxon>Dikarya</taxon>
        <taxon>Basidiomycota</taxon>
        <taxon>Agaricomycotina</taxon>
        <taxon>Agaricomycetes</taxon>
        <taxon>Russulales</taxon>
        <taxon>Bondarzewiaceae</taxon>
        <taxon>Bondarzewia</taxon>
    </lineage>
</organism>
<dbReference type="EMBL" id="SGPL01001003">
    <property type="protein sequence ID" value="THH05478.1"/>
    <property type="molecule type" value="Genomic_DNA"/>
</dbReference>
<evidence type="ECO:0000313" key="1">
    <source>
        <dbReference type="EMBL" id="THH05478.1"/>
    </source>
</evidence>